<gene>
    <name evidence="1" type="primary">H0515C11.7</name>
</gene>
<evidence type="ECO:0000313" key="1">
    <source>
        <dbReference type="EMBL" id="CAH66031.1"/>
    </source>
</evidence>
<reference evidence="1" key="2">
    <citation type="submission" date="2004-10" db="EMBL/GenBank/DDBJ databases">
        <title>Chromosome-wide comparison between domesticated rice subspecies indica and japonica.</title>
        <authorList>
            <person name="Han B."/>
        </authorList>
    </citation>
    <scope>NUCLEOTIDE SEQUENCE</scope>
</reference>
<accession>Q01MI4</accession>
<dbReference type="PANTHER" id="PTHR11439">
    <property type="entry name" value="GAG-POL-RELATED RETROTRANSPOSON"/>
    <property type="match status" value="1"/>
</dbReference>
<proteinExistence type="predicted"/>
<dbReference type="CDD" id="cd09272">
    <property type="entry name" value="RNase_HI_RT_Ty1"/>
    <property type="match status" value="1"/>
</dbReference>
<dbReference type="EMBL" id="CR855043">
    <property type="protein sequence ID" value="CAH66031.1"/>
    <property type="molecule type" value="Genomic_DNA"/>
</dbReference>
<sequence>MKDLGAAKKILGMEITRDRNSGLLFLSQQSYIKKVLQRFNMHDAKPVSTSIAPHFKLSALQCASTDEDVEYMSRVPYSSAVGSLMYAMVCSRPDLSHAMSLVSRYMTNPGKEHWKAIHWIFRYLRGTTDACLKFGRTDKGLVGYVDSDFAADLDKRRSLTGYVFTIGSCAVSWKATLQPIVAQSTTEAEYMAIAEACKESVWLKGLFAELCGVDSCINLFCDSQSAICLTKDQMFHERTKHIDIKYHYVRDVVAQGKLKVCKISTHDNPADMMTKPVPVAKFELCSSLVGIVV</sequence>
<dbReference type="AlphaFoldDB" id="Q01MI4"/>
<name>Q01MI4_ORYSA</name>
<organism evidence="1">
    <name type="scientific">Oryza sativa</name>
    <name type="common">Rice</name>
    <dbReference type="NCBI Taxonomy" id="4530"/>
    <lineage>
        <taxon>Eukaryota</taxon>
        <taxon>Viridiplantae</taxon>
        <taxon>Streptophyta</taxon>
        <taxon>Embryophyta</taxon>
        <taxon>Tracheophyta</taxon>
        <taxon>Spermatophyta</taxon>
        <taxon>Magnoliopsida</taxon>
        <taxon>Liliopsida</taxon>
        <taxon>Poales</taxon>
        <taxon>Poaceae</taxon>
        <taxon>BOP clade</taxon>
        <taxon>Oryzoideae</taxon>
        <taxon>Oryzeae</taxon>
        <taxon>Oryzinae</taxon>
        <taxon>Oryza</taxon>
    </lineage>
</organism>
<reference evidence="1" key="1">
    <citation type="journal article" date="2002" name="Nature">
        <title>Sequence and analysis of rice chromosome 4.</title>
        <authorList>
            <person name="Feng Q."/>
            <person name="Zhang Y."/>
            <person name="Hao P."/>
            <person name="Wang S."/>
            <person name="Fu G."/>
            <person name="Huang Y."/>
            <person name="Li Y."/>
            <person name="Zhu J."/>
            <person name="Liu Y."/>
            <person name="Hu X."/>
            <person name="Jia P."/>
            <person name="Zhang Y."/>
            <person name="Zhao Q."/>
            <person name="Ying K."/>
            <person name="Yu S."/>
            <person name="Tang Y."/>
            <person name="Weng Q."/>
            <person name="Zhang L."/>
            <person name="Lu Y."/>
            <person name="Mu J."/>
            <person name="Lu Y."/>
            <person name="Zhang L.S."/>
            <person name="Yu Z."/>
            <person name="Fan D."/>
            <person name="Liu X."/>
            <person name="Lu T."/>
            <person name="Li C."/>
            <person name="Wu Y."/>
            <person name="Sun T."/>
            <person name="Lei H."/>
            <person name="Li T."/>
            <person name="Hu H."/>
            <person name="Guan J."/>
            <person name="Wu M."/>
            <person name="Zhang R."/>
            <person name="Zhou B."/>
            <person name="Chen Z."/>
            <person name="Chen L."/>
            <person name="Jin Z."/>
            <person name="Wang R."/>
            <person name="Yin H."/>
            <person name="Cai Z."/>
            <person name="Ren S."/>
            <person name="Lv G."/>
            <person name="Gu W."/>
            <person name="Zhu G."/>
            <person name="Tu Y."/>
            <person name="Jia J."/>
            <person name="Zhang Y."/>
            <person name="Chen J."/>
            <person name="Kang H."/>
            <person name="Chen X."/>
            <person name="Shao C."/>
            <person name="Sun Y."/>
            <person name="Hu Q."/>
            <person name="Zhang X."/>
            <person name="Zhang W."/>
            <person name="Wang L."/>
            <person name="Ding C."/>
            <person name="Sheng H."/>
            <person name="Gu J."/>
            <person name="Chen S."/>
            <person name="Ni L."/>
            <person name="Zhu F."/>
            <person name="Chen W."/>
            <person name="Lan L."/>
            <person name="Lai Y."/>
            <person name="Cheng Z."/>
            <person name="Gu M."/>
            <person name="Jiang J."/>
            <person name="Li J."/>
            <person name="Hong G."/>
            <person name="Xue Y."/>
            <person name="Han B."/>
        </authorList>
    </citation>
    <scope>NUCLEOTIDE SEQUENCE</scope>
</reference>
<dbReference type="PANTHER" id="PTHR11439:SF467">
    <property type="entry name" value="INTEGRASE CATALYTIC DOMAIN-CONTAINING PROTEIN"/>
    <property type="match status" value="1"/>
</dbReference>
<protein>
    <submittedName>
        <fullName evidence="1">H0515C11.7 protein</fullName>
    </submittedName>
</protein>